<dbReference type="EMBL" id="PPSW01000008">
    <property type="protein sequence ID" value="TLX47918.1"/>
    <property type="molecule type" value="Genomic_DNA"/>
</dbReference>
<proteinExistence type="predicted"/>
<protein>
    <submittedName>
        <fullName evidence="1">Uncharacterized protein</fullName>
    </submittedName>
</protein>
<organism evidence="1 2">
    <name type="scientific">Pseudoalteromonas phenolica</name>
    <dbReference type="NCBI Taxonomy" id="161398"/>
    <lineage>
        <taxon>Bacteria</taxon>
        <taxon>Pseudomonadati</taxon>
        <taxon>Pseudomonadota</taxon>
        <taxon>Gammaproteobacteria</taxon>
        <taxon>Alteromonadales</taxon>
        <taxon>Pseudoalteromonadaceae</taxon>
        <taxon>Pseudoalteromonas</taxon>
    </lineage>
</organism>
<sequence length="62" mass="7079">MLIYEYSPMNSNPMSQQYNGLEAQPSDDLQKLNLSAALTSLIRKQNNGGDYWLLQNLIDDDE</sequence>
<evidence type="ECO:0000313" key="2">
    <source>
        <dbReference type="Proteomes" id="UP000309186"/>
    </source>
</evidence>
<name>A0A5R9Q432_9GAMM</name>
<reference evidence="1 2" key="1">
    <citation type="submission" date="2018-01" db="EMBL/GenBank/DDBJ databases">
        <title>Co-occurrence of chitin degradation, pigmentation and bioactivity in marine Pseudoalteromonas.</title>
        <authorList>
            <person name="Paulsen S."/>
            <person name="Gram L."/>
            <person name="Machado H."/>
        </authorList>
    </citation>
    <scope>NUCLEOTIDE SEQUENCE [LARGE SCALE GENOMIC DNA]</scope>
    <source>
        <strain evidence="1 2">S3663</strain>
    </source>
</reference>
<evidence type="ECO:0000313" key="1">
    <source>
        <dbReference type="EMBL" id="TLX47918.1"/>
    </source>
</evidence>
<comment type="caution">
    <text evidence="1">The sequence shown here is derived from an EMBL/GenBank/DDBJ whole genome shotgun (WGS) entry which is preliminary data.</text>
</comment>
<dbReference type="AlphaFoldDB" id="A0A5R9Q432"/>
<accession>A0A5R9Q432</accession>
<gene>
    <name evidence="1" type="ORF">C1E24_06690</name>
</gene>
<dbReference type="Proteomes" id="UP000309186">
    <property type="component" value="Unassembled WGS sequence"/>
</dbReference>